<sequence>MAKSYTIIVSLLWFSDNYDNDNYHSLDCRYKMNICFSFLKMMMFVFNGVIFLGGLVLLGIGIWVKVDGDSFEKILGVASPQMLLLLHVGYLCITVGSILFIMGFLGCWGAVKENRCLLLVFFAVILVIFTAEVVCAVVVLIFSTVTSIFVEHLKNWAMKTLKEDYGRQEDLTAIWDTTMKQLKCCGFNNYADFNSSYFYQTHKKYPSLCCLSSKECQQFEIDQNKQGCLFEFEMFLNHNGKIVGGVALAVGMVEMAAMVVSLILYFHIGTKV</sequence>
<protein>
    <recommendedName>
        <fullName evidence="7">Tetraspanin</fullName>
    </recommendedName>
</protein>
<keyword evidence="5 7" id="KW-0472">Membrane</keyword>
<evidence type="ECO:0000256" key="5">
    <source>
        <dbReference type="ARBA" id="ARBA00023136"/>
    </source>
</evidence>
<comment type="similarity">
    <text evidence="2 7">Belongs to the tetraspanin (TM4SF) family.</text>
</comment>
<evidence type="ECO:0000256" key="2">
    <source>
        <dbReference type="ARBA" id="ARBA00006840"/>
    </source>
</evidence>
<evidence type="ECO:0000313" key="9">
    <source>
        <dbReference type="RefSeq" id="XP_026535324.1"/>
    </source>
</evidence>
<dbReference type="CTD" id="26526"/>
<comment type="subcellular location">
    <subcellularLocation>
        <location evidence="1 7">Membrane</location>
        <topology evidence="1 7">Multi-pass membrane protein</topology>
    </subcellularLocation>
</comment>
<feature type="disulfide bond" evidence="6">
    <location>
        <begin position="185"/>
        <end position="209"/>
    </location>
</feature>
<keyword evidence="4 7" id="KW-1133">Transmembrane helix</keyword>
<keyword evidence="3 7" id="KW-0812">Transmembrane</keyword>
<feature type="disulfide bond" evidence="6">
    <location>
        <begin position="184"/>
        <end position="228"/>
    </location>
</feature>
<dbReference type="Gene3D" id="1.10.1450.10">
    <property type="entry name" value="Tetraspanin"/>
    <property type="match status" value="1"/>
</dbReference>
<feature type="transmembrane region" description="Helical" evidence="7">
    <location>
        <begin position="242"/>
        <end position="266"/>
    </location>
</feature>
<gene>
    <name evidence="9" type="primary">TSPAN16</name>
</gene>
<dbReference type="PANTHER" id="PTHR19282:SF545">
    <property type="entry name" value="TETRASPANIN"/>
    <property type="match status" value="1"/>
</dbReference>
<dbReference type="PIRSF" id="PIRSF002419">
    <property type="entry name" value="Tetraspanin"/>
    <property type="match status" value="1"/>
</dbReference>
<evidence type="ECO:0000313" key="8">
    <source>
        <dbReference type="Proteomes" id="UP000504612"/>
    </source>
</evidence>
<dbReference type="InterPro" id="IPR018499">
    <property type="entry name" value="Tetraspanin/Peripherin"/>
</dbReference>
<dbReference type="GeneID" id="113419923"/>
<feature type="transmembrane region" description="Helical" evidence="7">
    <location>
        <begin position="41"/>
        <end position="64"/>
    </location>
</feature>
<organism evidence="8 9">
    <name type="scientific">Notechis scutatus</name>
    <name type="common">mainland tiger snake</name>
    <dbReference type="NCBI Taxonomy" id="8663"/>
    <lineage>
        <taxon>Eukaryota</taxon>
        <taxon>Metazoa</taxon>
        <taxon>Chordata</taxon>
        <taxon>Craniata</taxon>
        <taxon>Vertebrata</taxon>
        <taxon>Euteleostomi</taxon>
        <taxon>Lepidosauria</taxon>
        <taxon>Squamata</taxon>
        <taxon>Bifurcata</taxon>
        <taxon>Unidentata</taxon>
        <taxon>Episquamata</taxon>
        <taxon>Toxicofera</taxon>
        <taxon>Serpentes</taxon>
        <taxon>Colubroidea</taxon>
        <taxon>Elapidae</taxon>
        <taxon>Hydrophiinae</taxon>
        <taxon>Notechis</taxon>
    </lineage>
</organism>
<keyword evidence="8" id="KW-1185">Reference proteome</keyword>
<dbReference type="Proteomes" id="UP000504612">
    <property type="component" value="Unplaced"/>
</dbReference>
<dbReference type="AlphaFoldDB" id="A0A6J1V6A8"/>
<dbReference type="InterPro" id="IPR008952">
    <property type="entry name" value="Tetraspanin_EC2_sf"/>
</dbReference>
<name>A0A6J1V6A8_9SAUR</name>
<dbReference type="PANTHER" id="PTHR19282">
    <property type="entry name" value="TETRASPANIN"/>
    <property type="match status" value="1"/>
</dbReference>
<evidence type="ECO:0000256" key="4">
    <source>
        <dbReference type="ARBA" id="ARBA00022989"/>
    </source>
</evidence>
<proteinExistence type="inferred from homology"/>
<evidence type="ECO:0000256" key="6">
    <source>
        <dbReference type="PIRSR" id="PIRSR002419-1"/>
    </source>
</evidence>
<dbReference type="PRINTS" id="PR00259">
    <property type="entry name" value="TMFOUR"/>
</dbReference>
<dbReference type="SUPFAM" id="SSF48652">
    <property type="entry name" value="Tetraspanin"/>
    <property type="match status" value="1"/>
</dbReference>
<evidence type="ECO:0000256" key="7">
    <source>
        <dbReference type="RuleBase" id="RU361218"/>
    </source>
</evidence>
<dbReference type="RefSeq" id="XP_026535324.1">
    <property type="nucleotide sequence ID" value="XM_026679539.1"/>
</dbReference>
<dbReference type="InterPro" id="IPR000301">
    <property type="entry name" value="Tetraspanin_animals"/>
</dbReference>
<dbReference type="Pfam" id="PF00335">
    <property type="entry name" value="Tetraspanin"/>
    <property type="match status" value="1"/>
</dbReference>
<feature type="transmembrane region" description="Helical" evidence="7">
    <location>
        <begin position="84"/>
        <end position="105"/>
    </location>
</feature>
<keyword evidence="6" id="KW-1015">Disulfide bond</keyword>
<reference evidence="9" key="1">
    <citation type="submission" date="2025-08" db="UniProtKB">
        <authorList>
            <consortium name="RefSeq"/>
        </authorList>
    </citation>
    <scope>IDENTIFICATION</scope>
</reference>
<dbReference type="InterPro" id="IPR018503">
    <property type="entry name" value="Tetraspanin_CS"/>
</dbReference>
<evidence type="ECO:0000256" key="1">
    <source>
        <dbReference type="ARBA" id="ARBA00004141"/>
    </source>
</evidence>
<accession>A0A6J1V6A8</accession>
<dbReference type="GO" id="GO:0005886">
    <property type="term" value="C:plasma membrane"/>
    <property type="evidence" value="ECO:0007669"/>
    <property type="project" value="TreeGrafter"/>
</dbReference>
<dbReference type="CDD" id="cd03156">
    <property type="entry name" value="uroplakin_I_like_LEL"/>
    <property type="match status" value="1"/>
</dbReference>
<dbReference type="PROSITE" id="PS00421">
    <property type="entry name" value="TM4_1"/>
    <property type="match status" value="1"/>
</dbReference>
<evidence type="ECO:0000256" key="3">
    <source>
        <dbReference type="ARBA" id="ARBA00022692"/>
    </source>
</evidence>
<feature type="transmembrane region" description="Helical" evidence="7">
    <location>
        <begin position="117"/>
        <end position="150"/>
    </location>
</feature>
<dbReference type="KEGG" id="nss:113419923"/>